<dbReference type="InterPro" id="IPR008240">
    <property type="entry name" value="Chorismate_mutase_periplasmic"/>
</dbReference>
<keyword evidence="3 5" id="KW-0732">Signal</keyword>
<dbReference type="Proteomes" id="UP000580474">
    <property type="component" value="Unassembled WGS sequence"/>
</dbReference>
<organism evidence="7 8">
    <name type="scientific">Saccharopolyspora gloriosae</name>
    <dbReference type="NCBI Taxonomy" id="455344"/>
    <lineage>
        <taxon>Bacteria</taxon>
        <taxon>Bacillati</taxon>
        <taxon>Actinomycetota</taxon>
        <taxon>Actinomycetes</taxon>
        <taxon>Pseudonocardiales</taxon>
        <taxon>Pseudonocardiaceae</taxon>
        <taxon>Saccharopolyspora</taxon>
    </lineage>
</organism>
<sequence>MKRVEITPAAVFVAALLLAGCGAPAEPAAAQPVAGADGVTDLVRLAEERAVLSDQVAASKFGTGKAVTDPAREAVVIDGARADAARAGVDPEWAAQVFQDQITASTQVQNDLLRQWAAQPALRPSGKPDLTTIRPELDRIGTEIITALEAAEPLREAPDCAPTLDRAVATESADLDQIHRAALDEALHSICAR</sequence>
<evidence type="ECO:0000313" key="7">
    <source>
        <dbReference type="EMBL" id="MBB5070885.1"/>
    </source>
</evidence>
<dbReference type="GO" id="GO:0046417">
    <property type="term" value="P:chorismate metabolic process"/>
    <property type="evidence" value="ECO:0007669"/>
    <property type="project" value="InterPro"/>
</dbReference>
<dbReference type="GO" id="GO:0009697">
    <property type="term" value="P:salicylic acid biosynthetic process"/>
    <property type="evidence" value="ECO:0007669"/>
    <property type="project" value="TreeGrafter"/>
</dbReference>
<accession>A0A840NLI5</accession>
<evidence type="ECO:0000256" key="1">
    <source>
        <dbReference type="ARBA" id="ARBA00004817"/>
    </source>
</evidence>
<evidence type="ECO:0000256" key="5">
    <source>
        <dbReference type="SAM" id="SignalP"/>
    </source>
</evidence>
<dbReference type="PANTHER" id="PTHR38041">
    <property type="entry name" value="CHORISMATE MUTASE"/>
    <property type="match status" value="1"/>
</dbReference>
<proteinExistence type="predicted"/>
<dbReference type="UniPathway" id="UPA00120">
    <property type="reaction ID" value="UER00203"/>
</dbReference>
<dbReference type="InterPro" id="IPR051331">
    <property type="entry name" value="Chorismate_mutase-related"/>
</dbReference>
<dbReference type="AlphaFoldDB" id="A0A840NLI5"/>
<keyword evidence="4 7" id="KW-0413">Isomerase</keyword>
<evidence type="ECO:0000256" key="4">
    <source>
        <dbReference type="ARBA" id="ARBA00023235"/>
    </source>
</evidence>
<evidence type="ECO:0000313" key="8">
    <source>
        <dbReference type="Proteomes" id="UP000580474"/>
    </source>
</evidence>
<dbReference type="NCBIfam" id="NF006741">
    <property type="entry name" value="PRK09269.1"/>
    <property type="match status" value="1"/>
</dbReference>
<feature type="domain" description="Chorismate mutase" evidence="6">
    <location>
        <begin position="20"/>
        <end position="113"/>
    </location>
</feature>
<dbReference type="InterPro" id="IPR002701">
    <property type="entry name" value="CM_II_prokaryot"/>
</dbReference>
<protein>
    <recommendedName>
        <fullName evidence="2">chorismate mutase</fullName>
        <ecNumber evidence="2">5.4.99.5</ecNumber>
    </recommendedName>
</protein>
<comment type="caution">
    <text evidence="7">The sequence shown here is derived from an EMBL/GenBank/DDBJ whole genome shotgun (WGS) entry which is preliminary data.</text>
</comment>
<comment type="pathway">
    <text evidence="1">Metabolic intermediate biosynthesis; prephenate biosynthesis; prephenate from chorismate: step 1/1.</text>
</comment>
<name>A0A840NLI5_9PSEU</name>
<dbReference type="PROSITE" id="PS51257">
    <property type="entry name" value="PROKAR_LIPOPROTEIN"/>
    <property type="match status" value="1"/>
</dbReference>
<keyword evidence="8" id="KW-1185">Reference proteome</keyword>
<dbReference type="Pfam" id="PF01817">
    <property type="entry name" value="CM_2"/>
    <property type="match status" value="1"/>
</dbReference>
<dbReference type="RefSeq" id="WP_184480802.1">
    <property type="nucleotide sequence ID" value="NZ_JACHIV010000001.1"/>
</dbReference>
<reference evidence="7 8" key="1">
    <citation type="submission" date="2020-08" db="EMBL/GenBank/DDBJ databases">
        <title>Sequencing the genomes of 1000 actinobacteria strains.</title>
        <authorList>
            <person name="Klenk H.-P."/>
        </authorList>
    </citation>
    <scope>NUCLEOTIDE SEQUENCE [LARGE SCALE GENOMIC DNA]</scope>
    <source>
        <strain evidence="7 8">DSM 45582</strain>
    </source>
</reference>
<dbReference type="EMBL" id="JACHIV010000001">
    <property type="protein sequence ID" value="MBB5070885.1"/>
    <property type="molecule type" value="Genomic_DNA"/>
</dbReference>
<dbReference type="SUPFAM" id="SSF48600">
    <property type="entry name" value="Chorismate mutase II"/>
    <property type="match status" value="1"/>
</dbReference>
<evidence type="ECO:0000256" key="2">
    <source>
        <dbReference type="ARBA" id="ARBA00012404"/>
    </source>
</evidence>
<dbReference type="NCBIfam" id="TIGR01806">
    <property type="entry name" value="CM_mono2"/>
    <property type="match status" value="1"/>
</dbReference>
<dbReference type="PROSITE" id="PS51168">
    <property type="entry name" value="CHORISMATE_MUT_2"/>
    <property type="match status" value="1"/>
</dbReference>
<dbReference type="PANTHER" id="PTHR38041:SF2">
    <property type="entry name" value="SECRETED CHORISMATE MUTASE"/>
    <property type="match status" value="1"/>
</dbReference>
<evidence type="ECO:0000256" key="3">
    <source>
        <dbReference type="ARBA" id="ARBA00022729"/>
    </source>
</evidence>
<evidence type="ECO:0000259" key="6">
    <source>
        <dbReference type="PROSITE" id="PS51168"/>
    </source>
</evidence>
<dbReference type="EC" id="5.4.99.5" evidence="2"/>
<feature type="chain" id="PRO_5039629949" description="chorismate mutase" evidence="5">
    <location>
        <begin position="26"/>
        <end position="193"/>
    </location>
</feature>
<dbReference type="InterPro" id="IPR036263">
    <property type="entry name" value="Chorismate_II_sf"/>
</dbReference>
<dbReference type="GO" id="GO:0004106">
    <property type="term" value="F:chorismate mutase activity"/>
    <property type="evidence" value="ECO:0007669"/>
    <property type="project" value="UniProtKB-EC"/>
</dbReference>
<dbReference type="InterPro" id="IPR036979">
    <property type="entry name" value="CM_dom_sf"/>
</dbReference>
<dbReference type="SMART" id="SM00830">
    <property type="entry name" value="CM_2"/>
    <property type="match status" value="1"/>
</dbReference>
<feature type="signal peptide" evidence="5">
    <location>
        <begin position="1"/>
        <end position="25"/>
    </location>
</feature>
<dbReference type="Gene3D" id="1.20.59.10">
    <property type="entry name" value="Chorismate mutase"/>
    <property type="match status" value="1"/>
</dbReference>
<gene>
    <name evidence="7" type="ORF">BJ969_003973</name>
</gene>